<gene>
    <name evidence="1" type="ORF">LPTSP3_g28610</name>
</gene>
<dbReference type="EMBL" id="AP025028">
    <property type="protein sequence ID" value="BDA79931.1"/>
    <property type="molecule type" value="Genomic_DNA"/>
</dbReference>
<organism evidence="1 2">
    <name type="scientific">Leptospira kobayashii</name>
    <dbReference type="NCBI Taxonomy" id="1917830"/>
    <lineage>
        <taxon>Bacteria</taxon>
        <taxon>Pseudomonadati</taxon>
        <taxon>Spirochaetota</taxon>
        <taxon>Spirochaetia</taxon>
        <taxon>Leptospirales</taxon>
        <taxon>Leptospiraceae</taxon>
        <taxon>Leptospira</taxon>
    </lineage>
</organism>
<accession>A0ABM7USE7</accession>
<evidence type="ECO:0000313" key="1">
    <source>
        <dbReference type="EMBL" id="BDA79931.1"/>
    </source>
</evidence>
<reference evidence="1 2" key="1">
    <citation type="submission" date="2021-08" db="EMBL/GenBank/DDBJ databases">
        <title>Complete genome sequence of Leptospira kobayashii strain E30.</title>
        <authorList>
            <person name="Nakao R."/>
            <person name="Nakamura S."/>
            <person name="Masuzawa T."/>
            <person name="Koizumi N."/>
        </authorList>
    </citation>
    <scope>NUCLEOTIDE SEQUENCE [LARGE SCALE GENOMIC DNA]</scope>
    <source>
        <strain evidence="1 2">E30</strain>
    </source>
</reference>
<keyword evidence="2" id="KW-1185">Reference proteome</keyword>
<name>A0ABM7USE7_9LEPT</name>
<evidence type="ECO:0000313" key="2">
    <source>
        <dbReference type="Proteomes" id="UP000245263"/>
    </source>
</evidence>
<dbReference type="Proteomes" id="UP000245263">
    <property type="component" value="Chromosome 1"/>
</dbReference>
<protein>
    <submittedName>
        <fullName evidence="1">Uncharacterized protein</fullName>
    </submittedName>
</protein>
<sequence length="102" mass="11551">MITGESKKTIQYIPVTAEQSSSGTYSGGDPVTKIINEREYSVLVDYFHRALDRKKIRIQNRIKGSGFVSVEGKQKQAYVLDGSSVEKKELESYLFFLIGRIQ</sequence>
<proteinExistence type="predicted"/>